<dbReference type="SMART" id="SM00881">
    <property type="entry name" value="CoA_binding"/>
    <property type="match status" value="1"/>
</dbReference>
<sequence length="923" mass="96297">MSIRNFDALFSPRSIALIGASNTPSSVGQVIAANLLGAGFEGPILCVNPHARAIASTHAYHSIAELPVVPDLAVIATPAASVPGIVAELGQRGCRAAVVVSAGFESKGAEGDLRQRLLDAARPHLMRIVGPNCLGLISTPRAINASFAQVTPRPGGIALVSQSGAIITAMLGWAQQRQIGFSHVMSLGDMSDVDFGDALDYLGSDATTRAILLYVENITHARKFMSAARAAARIKPVLVVKAGRSSAGAKAALSHTGALAGSDAVYDAAFRRAGLLRVHELDELFAAVAILASGIRVSGDRLTILTNGGGAGVLAVDALAERGLQVAELSAESRSALDLVLPHSWSHGNPVDILGDATAERYGAALAILMREPASDAILAINCPTALADGAQAARAVATAAAAGRNVPLLANWLGSEASAEPRQALREGRVPSFESPEQAVRAFGHLVEFRRNQALLLETPSAGVMLVPAAVAAAGELIAAARRDGRHLLNEQEAKRLLALLGIPTVATHIAGTPAEAGRIAQEIGGPVALKILSPDITHKSDVGGVALGLTSGAEVQREAEAMLGRVREARPEARALRFTVQAMISRPHAQELIVGIARDATFGPVILFGQGGTAAEVMSDRSIGLPPLNSVLAGDMVAHTRVARLLCGFRNVPPVRPGAVEDVLLRLSEITVHLPDVLELDINPLLADASGVIALDARIVIAAEPVSAGGYAITPYPRVLERTIALTDGTPLELRPIRPEDEVAITAMVEQCTALDLRMRFLGSVKRFEHDLAARLSQIDYDREMAFVAIEPGSGFGKGPIYGVVRIAGDPERRSAEFAILVRSDMKGRGLGFRLLSEIVGYARQAGYKTVYGDVLSENTAMLRMAGDLGFAVEPGGPDSDTKRVTLSIDAGTPSTAVSTHCLAETGISQATVPLPVASES</sequence>
<evidence type="ECO:0000256" key="5">
    <source>
        <dbReference type="ARBA" id="ARBA00060888"/>
    </source>
</evidence>
<dbReference type="Pfam" id="PF19045">
    <property type="entry name" value="Ligase_CoA_2"/>
    <property type="match status" value="1"/>
</dbReference>
<dbReference type="PROSITE" id="PS51186">
    <property type="entry name" value="GNAT"/>
    <property type="match status" value="1"/>
</dbReference>
<dbReference type="InterPro" id="IPR011761">
    <property type="entry name" value="ATP-grasp"/>
</dbReference>
<dbReference type="Pfam" id="PF13607">
    <property type="entry name" value="Succ_CoA_lig"/>
    <property type="match status" value="1"/>
</dbReference>
<keyword evidence="1" id="KW-0816">Tricarboxylic acid cycle</keyword>
<dbReference type="GO" id="GO:0006099">
    <property type="term" value="P:tricarboxylic acid cycle"/>
    <property type="evidence" value="ECO:0007669"/>
    <property type="project" value="UniProtKB-KW"/>
</dbReference>
<evidence type="ECO:0000256" key="3">
    <source>
        <dbReference type="ARBA" id="ARBA00022741"/>
    </source>
</evidence>
<dbReference type="FunFam" id="3.30.1490.20:FF:000020">
    <property type="entry name" value="Protein lysine acetyltransferase"/>
    <property type="match status" value="1"/>
</dbReference>
<keyword evidence="10" id="KW-1185">Reference proteome</keyword>
<proteinExistence type="inferred from homology"/>
<dbReference type="Gene3D" id="3.40.50.261">
    <property type="entry name" value="Succinyl-CoA synthetase domains"/>
    <property type="match status" value="2"/>
</dbReference>
<dbReference type="AlphaFoldDB" id="A0A2S4MLB1"/>
<keyword evidence="4 6" id="KW-0067">ATP-binding</keyword>
<dbReference type="InterPro" id="IPR013815">
    <property type="entry name" value="ATP_grasp_subdomain_1"/>
</dbReference>
<evidence type="ECO:0000313" key="10">
    <source>
        <dbReference type="Proteomes" id="UP000236919"/>
    </source>
</evidence>
<dbReference type="InterPro" id="IPR003781">
    <property type="entry name" value="CoA-bd"/>
</dbReference>
<name>A0A2S4MLB1_9HYPH</name>
<evidence type="ECO:0000313" key="9">
    <source>
        <dbReference type="EMBL" id="POR55532.1"/>
    </source>
</evidence>
<dbReference type="SUPFAM" id="SSF55729">
    <property type="entry name" value="Acyl-CoA N-acyltransferases (Nat)"/>
    <property type="match status" value="1"/>
</dbReference>
<dbReference type="RefSeq" id="WP_103717018.1">
    <property type="nucleotide sequence ID" value="NZ_PQFZ01000002.1"/>
</dbReference>
<dbReference type="SUPFAM" id="SSF51735">
    <property type="entry name" value="NAD(P)-binding Rossmann-fold domains"/>
    <property type="match status" value="1"/>
</dbReference>
<evidence type="ECO:0000256" key="1">
    <source>
        <dbReference type="ARBA" id="ARBA00022532"/>
    </source>
</evidence>
<evidence type="ECO:0000259" key="8">
    <source>
        <dbReference type="PROSITE" id="PS51186"/>
    </source>
</evidence>
<dbReference type="OrthoDB" id="9807426at2"/>
<dbReference type="GO" id="GO:0046872">
    <property type="term" value="F:metal ion binding"/>
    <property type="evidence" value="ECO:0007669"/>
    <property type="project" value="InterPro"/>
</dbReference>
<dbReference type="PANTHER" id="PTHR43334">
    <property type="entry name" value="ACETATE--COA LIGASE [ADP-FORMING]"/>
    <property type="match status" value="1"/>
</dbReference>
<organism evidence="9 10">
    <name type="scientific">Bosea psychrotolerans</name>
    <dbReference type="NCBI Taxonomy" id="1871628"/>
    <lineage>
        <taxon>Bacteria</taxon>
        <taxon>Pseudomonadati</taxon>
        <taxon>Pseudomonadota</taxon>
        <taxon>Alphaproteobacteria</taxon>
        <taxon>Hyphomicrobiales</taxon>
        <taxon>Boseaceae</taxon>
        <taxon>Bosea</taxon>
    </lineage>
</organism>
<evidence type="ECO:0000256" key="6">
    <source>
        <dbReference type="PROSITE-ProRule" id="PRU00409"/>
    </source>
</evidence>
<comment type="similarity">
    <text evidence="5">In the N-terminal section; belongs to the acetate CoA ligase alpha subunit family.</text>
</comment>
<dbReference type="InterPro" id="IPR016181">
    <property type="entry name" value="Acyl_CoA_acyltransferase"/>
</dbReference>
<dbReference type="GO" id="GO:0043758">
    <property type="term" value="F:acetate-CoA ligase (ADP-forming) activity"/>
    <property type="evidence" value="ECO:0007669"/>
    <property type="project" value="InterPro"/>
</dbReference>
<accession>A0A2S4MLB1</accession>
<dbReference type="SUPFAM" id="SSF52210">
    <property type="entry name" value="Succinyl-CoA synthetase domains"/>
    <property type="match status" value="2"/>
</dbReference>
<evidence type="ECO:0000256" key="2">
    <source>
        <dbReference type="ARBA" id="ARBA00022598"/>
    </source>
</evidence>
<dbReference type="SUPFAM" id="SSF56059">
    <property type="entry name" value="Glutathione synthetase ATP-binding domain-like"/>
    <property type="match status" value="1"/>
</dbReference>
<keyword evidence="9" id="KW-0808">Transferase</keyword>
<protein>
    <submittedName>
        <fullName evidence="9">Acetyltransferase</fullName>
    </submittedName>
</protein>
<dbReference type="Gene3D" id="3.30.470.20">
    <property type="entry name" value="ATP-grasp fold, B domain"/>
    <property type="match status" value="1"/>
</dbReference>
<keyword evidence="2" id="KW-0436">Ligase</keyword>
<feature type="domain" description="N-acetyltransferase" evidence="8">
    <location>
        <begin position="734"/>
        <end position="894"/>
    </location>
</feature>
<dbReference type="Gene3D" id="3.40.630.30">
    <property type="match status" value="1"/>
</dbReference>
<dbReference type="GO" id="GO:0016747">
    <property type="term" value="F:acyltransferase activity, transferring groups other than amino-acyl groups"/>
    <property type="evidence" value="ECO:0007669"/>
    <property type="project" value="InterPro"/>
</dbReference>
<dbReference type="InterPro" id="IPR051538">
    <property type="entry name" value="Acyl-CoA_Synth/Transferase"/>
</dbReference>
<dbReference type="Gene3D" id="3.30.1490.20">
    <property type="entry name" value="ATP-grasp fold, A domain"/>
    <property type="match status" value="1"/>
</dbReference>
<dbReference type="PROSITE" id="PS50975">
    <property type="entry name" value="ATP_GRASP"/>
    <property type="match status" value="1"/>
</dbReference>
<dbReference type="EMBL" id="PQFZ01000002">
    <property type="protein sequence ID" value="POR55532.1"/>
    <property type="molecule type" value="Genomic_DNA"/>
</dbReference>
<dbReference type="Pfam" id="PF13380">
    <property type="entry name" value="CoA_binding_2"/>
    <property type="match status" value="1"/>
</dbReference>
<dbReference type="InterPro" id="IPR043938">
    <property type="entry name" value="Ligase_CoA_dom"/>
</dbReference>
<dbReference type="PANTHER" id="PTHR43334:SF1">
    <property type="entry name" value="3-HYDROXYPROPIONATE--COA LIGASE [ADP-FORMING]"/>
    <property type="match status" value="1"/>
</dbReference>
<dbReference type="Proteomes" id="UP000236919">
    <property type="component" value="Unassembled WGS sequence"/>
</dbReference>
<gene>
    <name evidence="9" type="ORF">CYD53_102422</name>
</gene>
<dbReference type="InterPro" id="IPR000182">
    <property type="entry name" value="GNAT_dom"/>
</dbReference>
<feature type="domain" description="ATP-grasp" evidence="7">
    <location>
        <begin position="496"/>
        <end position="532"/>
    </location>
</feature>
<reference evidence="9 10" key="1">
    <citation type="submission" date="2018-01" db="EMBL/GenBank/DDBJ databases">
        <title>Genomic Encyclopedia of Type Strains, Phase III (KMG-III): the genomes of soil and plant-associated and newly described type strains.</title>
        <authorList>
            <person name="Whitman W."/>
        </authorList>
    </citation>
    <scope>NUCLEOTIDE SEQUENCE [LARGE SCALE GENOMIC DNA]</scope>
    <source>
        <strain evidence="9 10">1131</strain>
    </source>
</reference>
<dbReference type="InterPro" id="IPR032875">
    <property type="entry name" value="Succ_CoA_lig_flav_dom"/>
</dbReference>
<evidence type="ECO:0000259" key="7">
    <source>
        <dbReference type="PROSITE" id="PS50975"/>
    </source>
</evidence>
<dbReference type="Pfam" id="PF13302">
    <property type="entry name" value="Acetyltransf_3"/>
    <property type="match status" value="1"/>
</dbReference>
<dbReference type="GO" id="GO:0005524">
    <property type="term" value="F:ATP binding"/>
    <property type="evidence" value="ECO:0007669"/>
    <property type="project" value="UniProtKB-UniRule"/>
</dbReference>
<comment type="caution">
    <text evidence="9">The sequence shown here is derived from an EMBL/GenBank/DDBJ whole genome shotgun (WGS) entry which is preliminary data.</text>
</comment>
<dbReference type="InterPro" id="IPR036291">
    <property type="entry name" value="NAD(P)-bd_dom_sf"/>
</dbReference>
<evidence type="ECO:0000256" key="4">
    <source>
        <dbReference type="ARBA" id="ARBA00022840"/>
    </source>
</evidence>
<dbReference type="Pfam" id="PF13549">
    <property type="entry name" value="ATP-grasp_5"/>
    <property type="match status" value="1"/>
</dbReference>
<dbReference type="Gene3D" id="3.40.50.720">
    <property type="entry name" value="NAD(P)-binding Rossmann-like Domain"/>
    <property type="match status" value="1"/>
</dbReference>
<dbReference type="InterPro" id="IPR016102">
    <property type="entry name" value="Succinyl-CoA_synth-like"/>
</dbReference>
<keyword evidence="3 6" id="KW-0547">Nucleotide-binding</keyword>